<dbReference type="InterPro" id="IPR018957">
    <property type="entry name" value="Znf_C3HC4_RING-type"/>
</dbReference>
<name>A0A9Q0FLB3_9ROSI</name>
<dbReference type="SUPFAM" id="SSF57850">
    <property type="entry name" value="RING/U-box"/>
    <property type="match status" value="1"/>
</dbReference>
<dbReference type="PANTHER" id="PTHR22894:SF4">
    <property type="entry name" value="E3 UBIQUITIN-PROTEIN LIGASE RNF170-LIKE ISOFORM X1"/>
    <property type="match status" value="1"/>
</dbReference>
<dbReference type="OrthoDB" id="9049620at2759"/>
<comment type="caution">
    <text evidence="8">The sequence shown here is derived from an EMBL/GenBank/DDBJ whole genome shotgun (WGS) entry which is preliminary data.</text>
</comment>
<dbReference type="Pfam" id="PF00097">
    <property type="entry name" value="zf-C3HC4"/>
    <property type="match status" value="1"/>
</dbReference>
<dbReference type="InterPro" id="IPR001841">
    <property type="entry name" value="Znf_RING"/>
</dbReference>
<accession>A0A9Q0FLB3</accession>
<dbReference type="PROSITE" id="PS50089">
    <property type="entry name" value="ZF_RING_2"/>
    <property type="match status" value="1"/>
</dbReference>
<feature type="region of interest" description="Disordered" evidence="5">
    <location>
        <begin position="16"/>
        <end position="52"/>
    </location>
</feature>
<evidence type="ECO:0000313" key="9">
    <source>
        <dbReference type="Proteomes" id="UP001141552"/>
    </source>
</evidence>
<feature type="transmembrane region" description="Helical" evidence="6">
    <location>
        <begin position="187"/>
        <end position="208"/>
    </location>
</feature>
<evidence type="ECO:0000313" key="8">
    <source>
        <dbReference type="EMBL" id="KAJ4833590.1"/>
    </source>
</evidence>
<feature type="domain" description="RING-type" evidence="7">
    <location>
        <begin position="65"/>
        <end position="108"/>
    </location>
</feature>
<organism evidence="8 9">
    <name type="scientific">Turnera subulata</name>
    <dbReference type="NCBI Taxonomy" id="218843"/>
    <lineage>
        <taxon>Eukaryota</taxon>
        <taxon>Viridiplantae</taxon>
        <taxon>Streptophyta</taxon>
        <taxon>Embryophyta</taxon>
        <taxon>Tracheophyta</taxon>
        <taxon>Spermatophyta</taxon>
        <taxon>Magnoliopsida</taxon>
        <taxon>eudicotyledons</taxon>
        <taxon>Gunneridae</taxon>
        <taxon>Pentapetalae</taxon>
        <taxon>rosids</taxon>
        <taxon>fabids</taxon>
        <taxon>Malpighiales</taxon>
        <taxon>Passifloraceae</taxon>
        <taxon>Turnera</taxon>
    </lineage>
</organism>
<keyword evidence="9" id="KW-1185">Reference proteome</keyword>
<dbReference type="PANTHER" id="PTHR22894">
    <property type="entry name" value="RING-TYPE DOMAIN-CONTAINING PROTEIN"/>
    <property type="match status" value="1"/>
</dbReference>
<gene>
    <name evidence="8" type="ORF">Tsubulata_009205</name>
</gene>
<dbReference type="GO" id="GO:0008270">
    <property type="term" value="F:zinc ion binding"/>
    <property type="evidence" value="ECO:0007669"/>
    <property type="project" value="UniProtKB-KW"/>
</dbReference>
<dbReference type="InterPro" id="IPR013083">
    <property type="entry name" value="Znf_RING/FYVE/PHD"/>
</dbReference>
<evidence type="ECO:0000259" key="7">
    <source>
        <dbReference type="PROSITE" id="PS50089"/>
    </source>
</evidence>
<keyword evidence="6" id="KW-0472">Membrane</keyword>
<dbReference type="GO" id="GO:0061630">
    <property type="term" value="F:ubiquitin protein ligase activity"/>
    <property type="evidence" value="ECO:0007669"/>
    <property type="project" value="InterPro"/>
</dbReference>
<dbReference type="EMBL" id="JAKUCV010004911">
    <property type="protein sequence ID" value="KAJ4833590.1"/>
    <property type="molecule type" value="Genomic_DNA"/>
</dbReference>
<proteinExistence type="predicted"/>
<dbReference type="PROSITE" id="PS00518">
    <property type="entry name" value="ZF_RING_1"/>
    <property type="match status" value="1"/>
</dbReference>
<dbReference type="Gene3D" id="3.30.40.10">
    <property type="entry name" value="Zinc/RING finger domain, C3HC4 (zinc finger)"/>
    <property type="match status" value="1"/>
</dbReference>
<keyword evidence="6" id="KW-0812">Transmembrane</keyword>
<sequence length="253" mass="28277">MSTSPEMQVETVVVSREAELPENDISPPDNALLPVSSSSTGGRGGGRDSVVSYADRDAPPADDCCPICFGSFAVPCKSNCGHWYCGSCIIQYWKYCAASRPCKCPLCTCRITKLTPLALLDRDQQEQPVLQVVEDVHRYNRIFVGGVRGVVQKVRESPFFLKRMFQHMMDPDMSTGDFYLNELRMRLFAMFLGLLYTAASFDFIPTGGFGVPRLFDYAATALVVILRLVGIYRRWRLAQQRDRGLPPGEPLVE</sequence>
<evidence type="ECO:0000256" key="2">
    <source>
        <dbReference type="ARBA" id="ARBA00022771"/>
    </source>
</evidence>
<feature type="transmembrane region" description="Helical" evidence="6">
    <location>
        <begin position="214"/>
        <end position="232"/>
    </location>
</feature>
<dbReference type="InterPro" id="IPR017907">
    <property type="entry name" value="Znf_RING_CS"/>
</dbReference>
<reference evidence="8" key="2">
    <citation type="journal article" date="2023" name="Plants (Basel)">
        <title>Annotation of the Turnera subulata (Passifloraceae) Draft Genome Reveals the S-Locus Evolved after the Divergence of Turneroideae from Passifloroideae in a Stepwise Manner.</title>
        <authorList>
            <person name="Henning P.M."/>
            <person name="Roalson E.H."/>
            <person name="Mir W."/>
            <person name="McCubbin A.G."/>
            <person name="Shore J.S."/>
        </authorList>
    </citation>
    <scope>NUCLEOTIDE SEQUENCE</scope>
    <source>
        <strain evidence="8">F60SS</strain>
    </source>
</reference>
<evidence type="ECO:0000256" key="1">
    <source>
        <dbReference type="ARBA" id="ARBA00022723"/>
    </source>
</evidence>
<dbReference type="SMART" id="SM00184">
    <property type="entry name" value="RING"/>
    <property type="match status" value="1"/>
</dbReference>
<keyword evidence="3" id="KW-0862">Zinc</keyword>
<protein>
    <recommendedName>
        <fullName evidence="7">RING-type domain-containing protein</fullName>
    </recommendedName>
</protein>
<keyword evidence="2 4" id="KW-0863">Zinc-finger</keyword>
<keyword evidence="6" id="KW-1133">Transmembrane helix</keyword>
<evidence type="ECO:0000256" key="3">
    <source>
        <dbReference type="ARBA" id="ARBA00022833"/>
    </source>
</evidence>
<dbReference type="InterPro" id="IPR038896">
    <property type="entry name" value="RNF170"/>
</dbReference>
<evidence type="ECO:0000256" key="6">
    <source>
        <dbReference type="SAM" id="Phobius"/>
    </source>
</evidence>
<dbReference type="Proteomes" id="UP001141552">
    <property type="component" value="Unassembled WGS sequence"/>
</dbReference>
<evidence type="ECO:0000256" key="4">
    <source>
        <dbReference type="PROSITE-ProRule" id="PRU00175"/>
    </source>
</evidence>
<keyword evidence="1" id="KW-0479">Metal-binding</keyword>
<dbReference type="AlphaFoldDB" id="A0A9Q0FLB3"/>
<reference evidence="8" key="1">
    <citation type="submission" date="2022-02" db="EMBL/GenBank/DDBJ databases">
        <authorList>
            <person name="Henning P.M."/>
            <person name="McCubbin A.G."/>
            <person name="Shore J.S."/>
        </authorList>
    </citation>
    <scope>NUCLEOTIDE SEQUENCE</scope>
    <source>
        <strain evidence="8">F60SS</strain>
        <tissue evidence="8">Leaves</tissue>
    </source>
</reference>
<evidence type="ECO:0000256" key="5">
    <source>
        <dbReference type="SAM" id="MobiDB-lite"/>
    </source>
</evidence>